<organism evidence="4 5">
    <name type="scientific">Pseudonocardia humida</name>
    <dbReference type="NCBI Taxonomy" id="2800819"/>
    <lineage>
        <taxon>Bacteria</taxon>
        <taxon>Bacillati</taxon>
        <taxon>Actinomycetota</taxon>
        <taxon>Actinomycetes</taxon>
        <taxon>Pseudonocardiales</taxon>
        <taxon>Pseudonocardiaceae</taxon>
        <taxon>Pseudonocardia</taxon>
    </lineage>
</organism>
<feature type="domain" description="Carbohydrate kinase PfkB" evidence="3">
    <location>
        <begin position="5"/>
        <end position="290"/>
    </location>
</feature>
<dbReference type="InterPro" id="IPR029056">
    <property type="entry name" value="Ribokinase-like"/>
</dbReference>
<dbReference type="RefSeq" id="WP_252446548.1">
    <property type="nucleotide sequence ID" value="NZ_JAGSOV010000102.1"/>
</dbReference>
<evidence type="ECO:0000313" key="5">
    <source>
        <dbReference type="Proteomes" id="UP001165283"/>
    </source>
</evidence>
<dbReference type="PANTHER" id="PTHR10584:SF167">
    <property type="entry name" value="PFKB DOMAIN PROTEIN"/>
    <property type="match status" value="1"/>
</dbReference>
<accession>A0ABT1ADJ4</accession>
<dbReference type="SUPFAM" id="SSF53613">
    <property type="entry name" value="Ribokinase-like"/>
    <property type="match status" value="1"/>
</dbReference>
<dbReference type="Pfam" id="PF00294">
    <property type="entry name" value="PfkB"/>
    <property type="match status" value="1"/>
</dbReference>
<keyword evidence="2 4" id="KW-0418">Kinase</keyword>
<evidence type="ECO:0000259" key="3">
    <source>
        <dbReference type="Pfam" id="PF00294"/>
    </source>
</evidence>
<name>A0ABT1ADJ4_9PSEU</name>
<dbReference type="InterPro" id="IPR011611">
    <property type="entry name" value="PfkB_dom"/>
</dbReference>
<evidence type="ECO:0000256" key="1">
    <source>
        <dbReference type="ARBA" id="ARBA00022679"/>
    </source>
</evidence>
<dbReference type="EC" id="2.7.4.7" evidence="4"/>
<protein>
    <submittedName>
        <fullName evidence="4">Bifunctional hydroxymethylpyrimidine kinase/phosphomethylpyrimidine kinase</fullName>
        <ecNumber evidence="4">2.7.1.49</ecNumber>
        <ecNumber evidence="4">2.7.4.7</ecNumber>
    </submittedName>
</protein>
<dbReference type="Proteomes" id="UP001165283">
    <property type="component" value="Unassembled WGS sequence"/>
</dbReference>
<dbReference type="EMBL" id="JAGSOV010000102">
    <property type="protein sequence ID" value="MCO1661016.1"/>
    <property type="molecule type" value="Genomic_DNA"/>
</dbReference>
<comment type="caution">
    <text evidence="4">The sequence shown here is derived from an EMBL/GenBank/DDBJ whole genome shotgun (WGS) entry which is preliminary data.</text>
</comment>
<gene>
    <name evidence="4" type="ORF">KDL28_38815</name>
</gene>
<dbReference type="Gene3D" id="3.40.1190.20">
    <property type="match status" value="1"/>
</dbReference>
<reference evidence="4" key="1">
    <citation type="submission" date="2021-04" db="EMBL/GenBank/DDBJ databases">
        <title>Pseudonocardia sp. nov., isolated from sandy soil of mangrove forest.</title>
        <authorList>
            <person name="Zan Z."/>
            <person name="Huang R."/>
            <person name="Liu W."/>
        </authorList>
    </citation>
    <scope>NUCLEOTIDE SEQUENCE</scope>
    <source>
        <strain evidence="4">S2-4</strain>
    </source>
</reference>
<dbReference type="EC" id="2.7.1.49" evidence="4"/>
<evidence type="ECO:0000313" key="4">
    <source>
        <dbReference type="EMBL" id="MCO1661016.1"/>
    </source>
</evidence>
<keyword evidence="1 4" id="KW-0808">Transferase</keyword>
<proteinExistence type="predicted"/>
<dbReference type="GO" id="GO:0008902">
    <property type="term" value="F:hydroxymethylpyrimidine kinase activity"/>
    <property type="evidence" value="ECO:0007669"/>
    <property type="project" value="UniProtKB-EC"/>
</dbReference>
<dbReference type="GO" id="GO:0008972">
    <property type="term" value="F:phosphomethylpyrimidine kinase activity"/>
    <property type="evidence" value="ECO:0007669"/>
    <property type="project" value="UniProtKB-EC"/>
</dbReference>
<evidence type="ECO:0000256" key="2">
    <source>
        <dbReference type="ARBA" id="ARBA00022777"/>
    </source>
</evidence>
<dbReference type="InterPro" id="IPR002173">
    <property type="entry name" value="Carboh/pur_kinase_PfkB_CS"/>
</dbReference>
<sequence length="315" mass="31113">MISRLVHVGNVVVDLVAAVPALPARGADVLAHRMDAVAGGGFNVLAAAARQGLPAVYAGPVGTGPFADIAVAALRAEGVEVRQRPRPTDTGIVLTVVDDEGERTFVTSPASVVGATGAELAAVVPRPGDAISVSGYELLHGPTRDALLPWIAALPAAVAVVHDPGPLAPWSAPGAVRALLDRADWVTANAAEARRITGRTDPADAACALGGRAGALVRTGAEGCWVAVGGAAPVHVPGFAVDAVDTTGAGDTHTGAFLAALARGQDPVAAARTANAAAALSVTRPGPATGPTTAALADFLATRHGAPTPGPDALP</sequence>
<keyword evidence="5" id="KW-1185">Reference proteome</keyword>
<dbReference type="PANTHER" id="PTHR10584">
    <property type="entry name" value="SUGAR KINASE"/>
    <property type="match status" value="1"/>
</dbReference>
<dbReference type="PROSITE" id="PS00584">
    <property type="entry name" value="PFKB_KINASES_2"/>
    <property type="match status" value="1"/>
</dbReference>